<evidence type="ECO:0000313" key="2">
    <source>
        <dbReference type="Proteomes" id="UP000824120"/>
    </source>
</evidence>
<accession>A0A9J5XD40</accession>
<protein>
    <submittedName>
        <fullName evidence="1">Uncharacterized protein</fullName>
    </submittedName>
</protein>
<comment type="caution">
    <text evidence="1">The sequence shown here is derived from an EMBL/GenBank/DDBJ whole genome shotgun (WGS) entry which is preliminary data.</text>
</comment>
<evidence type="ECO:0000313" key="1">
    <source>
        <dbReference type="EMBL" id="KAG5586307.1"/>
    </source>
</evidence>
<dbReference type="AlphaFoldDB" id="A0A9J5XD40"/>
<reference evidence="1 2" key="1">
    <citation type="submission" date="2020-09" db="EMBL/GenBank/DDBJ databases">
        <title>De no assembly of potato wild relative species, Solanum commersonii.</title>
        <authorList>
            <person name="Cho K."/>
        </authorList>
    </citation>
    <scope>NUCLEOTIDE SEQUENCE [LARGE SCALE GENOMIC DNA]</scope>
    <source>
        <strain evidence="1">LZ3.2</strain>
        <tissue evidence="1">Leaf</tissue>
    </source>
</reference>
<sequence length="194" mass="22220">MCCEGSLGEFSQNRRLTRQSALWSSSSPSYNCSTTYRLLLFTADLILYVKAQHIGTKGECPFFPLNSKYLKLKALNESKLWTNQQPQLKLLLVLKQTQVQPFKKGVSSSATQDPIMNTHNKTQFAYAKIKCALKNQVVTHQYQRISSSQHLLQMQVQAQPKCSNTLTQGMISYSHTIVYNLKLRNQMQRSHSQR</sequence>
<dbReference type="EMBL" id="JACXVP010000009">
    <property type="protein sequence ID" value="KAG5586307.1"/>
    <property type="molecule type" value="Genomic_DNA"/>
</dbReference>
<name>A0A9J5XD40_SOLCO</name>
<organism evidence="1 2">
    <name type="scientific">Solanum commersonii</name>
    <name type="common">Commerson's wild potato</name>
    <name type="synonym">Commerson's nightshade</name>
    <dbReference type="NCBI Taxonomy" id="4109"/>
    <lineage>
        <taxon>Eukaryota</taxon>
        <taxon>Viridiplantae</taxon>
        <taxon>Streptophyta</taxon>
        <taxon>Embryophyta</taxon>
        <taxon>Tracheophyta</taxon>
        <taxon>Spermatophyta</taxon>
        <taxon>Magnoliopsida</taxon>
        <taxon>eudicotyledons</taxon>
        <taxon>Gunneridae</taxon>
        <taxon>Pentapetalae</taxon>
        <taxon>asterids</taxon>
        <taxon>lamiids</taxon>
        <taxon>Solanales</taxon>
        <taxon>Solanaceae</taxon>
        <taxon>Solanoideae</taxon>
        <taxon>Solaneae</taxon>
        <taxon>Solanum</taxon>
    </lineage>
</organism>
<keyword evidence="2" id="KW-1185">Reference proteome</keyword>
<gene>
    <name evidence="1" type="ORF">H5410_046741</name>
</gene>
<proteinExistence type="predicted"/>
<dbReference type="Proteomes" id="UP000824120">
    <property type="component" value="Chromosome 9"/>
</dbReference>